<keyword evidence="2" id="KW-1133">Transmembrane helix</keyword>
<feature type="region of interest" description="Disordered" evidence="1">
    <location>
        <begin position="181"/>
        <end position="201"/>
    </location>
</feature>
<evidence type="ECO:0000313" key="3">
    <source>
        <dbReference type="EMBL" id="KAG0262409.1"/>
    </source>
</evidence>
<reference evidence="3" key="1">
    <citation type="journal article" date="2020" name="Fungal Divers.">
        <title>Resolving the Mortierellaceae phylogeny through synthesis of multi-gene phylogenetics and phylogenomics.</title>
        <authorList>
            <person name="Vandepol N."/>
            <person name="Liber J."/>
            <person name="Desiro A."/>
            <person name="Na H."/>
            <person name="Kennedy M."/>
            <person name="Barry K."/>
            <person name="Grigoriev I.V."/>
            <person name="Miller A.N."/>
            <person name="O'Donnell K."/>
            <person name="Stajich J.E."/>
            <person name="Bonito G."/>
        </authorList>
    </citation>
    <scope>NUCLEOTIDE SEQUENCE</scope>
    <source>
        <strain evidence="3">KOD948</strain>
    </source>
</reference>
<keyword evidence="2" id="KW-0812">Transmembrane</keyword>
<dbReference type="EMBL" id="JAAAJA010000098">
    <property type="protein sequence ID" value="KAG0262409.1"/>
    <property type="molecule type" value="Genomic_DNA"/>
</dbReference>
<evidence type="ECO:0000256" key="1">
    <source>
        <dbReference type="SAM" id="MobiDB-lite"/>
    </source>
</evidence>
<keyword evidence="2" id="KW-0472">Membrane</keyword>
<keyword evidence="4" id="KW-1185">Reference proteome</keyword>
<accession>A0A9P6Q8Q9</accession>
<feature type="transmembrane region" description="Helical" evidence="2">
    <location>
        <begin position="156"/>
        <end position="176"/>
    </location>
</feature>
<protein>
    <submittedName>
        <fullName evidence="3">Uncharacterized protein</fullName>
    </submittedName>
</protein>
<name>A0A9P6Q8Q9_9FUNG</name>
<dbReference type="AlphaFoldDB" id="A0A9P6Q8Q9"/>
<proteinExistence type="predicted"/>
<dbReference type="Proteomes" id="UP000726737">
    <property type="component" value="Unassembled WGS sequence"/>
</dbReference>
<gene>
    <name evidence="3" type="ORF">BG011_010206</name>
</gene>
<comment type="caution">
    <text evidence="3">The sequence shown here is derived from an EMBL/GenBank/DDBJ whole genome shotgun (WGS) entry which is preliminary data.</text>
</comment>
<organism evidence="3 4">
    <name type="scientific">Mortierella polycephala</name>
    <dbReference type="NCBI Taxonomy" id="41804"/>
    <lineage>
        <taxon>Eukaryota</taxon>
        <taxon>Fungi</taxon>
        <taxon>Fungi incertae sedis</taxon>
        <taxon>Mucoromycota</taxon>
        <taxon>Mortierellomycotina</taxon>
        <taxon>Mortierellomycetes</taxon>
        <taxon>Mortierellales</taxon>
        <taxon>Mortierellaceae</taxon>
        <taxon>Mortierella</taxon>
    </lineage>
</organism>
<sequence length="201" mass="22362">MLAAFNITSPPTTPPAYSSILLYKVSPFVMHCNEQYPDTIITSRNSSVYIFCKNKDASERVYLYEFNEETSSFHDPQLILGTLTKGNDFTIIGSSVVAYTNEETSSTARGASQWGLAISIRYTLNITEPYGEYPQPTRVSSPTAYKNRPSKDLPTLAIAISVVIFVLISFIAMSIGNKRKQQRQTQATEIPLTHRTPTPPP</sequence>
<evidence type="ECO:0000256" key="2">
    <source>
        <dbReference type="SAM" id="Phobius"/>
    </source>
</evidence>
<evidence type="ECO:0000313" key="4">
    <source>
        <dbReference type="Proteomes" id="UP000726737"/>
    </source>
</evidence>